<evidence type="ECO:0000256" key="2">
    <source>
        <dbReference type="SAM" id="Coils"/>
    </source>
</evidence>
<name>A0A6J5NM79_9CAUD</name>
<keyword evidence="1" id="KW-1245">Viral tail assembly</keyword>
<sequence length="766" mass="80289">MDGMKVGQIYYDVELNTAAMIRDSRQADSALRGVEFRMGAVALAVKGLVAALALLQMARVADEARLLAARVEVAAGSMERGAEAMNALARISARTQTELAANVQVFTRLNSSIVQMGGTQQDTLRITELLGMAIKVSGASAAEAGSAMTQFGQALGSGNLAGDELRSLLENAPYLMKQLADGIGVPVGALKQLGEEGKLTADVVTTALGKAAAQIETDFKKLPQTFDAAMIALVDQLRAASKAVDDLSGTSAALTGVTRGAAEAVNLLADQLRAASGEANNLGRNDAIGEWSRRTTLVLSYVADAADMTWQTLSVLGRNVAFVFQGVGREIGGIGAQIAAVMRGDLAQAAQIRDQMVADAAATRAALDAADARSLGRQQLAGQAMRERMGAAATADSSGYMDRSDRLARGTAGTLTAPTTADPKAAAKAEAAAQKERDRIAQNYLEEIEGERRFQAEINALKDGQVRLDQERREKAAADEARAEQDRQKNRATAVGFLAESNPIAQLGLELERKSQLMREAAERDKANEELYAQARVQIAQDTGARITAILQQEQLDRLAAQSQLIGATSNLFGSLAGLAKQFGGEQSSTFRALFAVSKGFAIADAGLKLNMAIMQALADPTSLTPVQKMANYAAIASAGGALISNISGINFGGGRQYGGPVSAGSMYRVNETGAPEMFVGSGGRQYLMPTTSGQVVPADELGGGGGWTINVYGAPAGTTASVNNESRTIEIAVARAEANFVNQMRENSGPQFQALTSSTNVRPRM</sequence>
<feature type="coiled-coil region" evidence="2">
    <location>
        <begin position="468"/>
        <end position="524"/>
    </location>
</feature>
<protein>
    <submittedName>
        <fullName evidence="4">Caudovirus, tape measure, N-terminal</fullName>
    </submittedName>
</protein>
<feature type="domain" description="Tape measure protein N-terminal" evidence="3">
    <location>
        <begin position="56"/>
        <end position="245"/>
    </location>
</feature>
<reference evidence="4" key="1">
    <citation type="submission" date="2020-04" db="EMBL/GenBank/DDBJ databases">
        <authorList>
            <person name="Chiriac C."/>
            <person name="Salcher M."/>
            <person name="Ghai R."/>
            <person name="Kavagutti S V."/>
        </authorList>
    </citation>
    <scope>NUCLEOTIDE SEQUENCE</scope>
</reference>
<dbReference type="EMBL" id="LR796695">
    <property type="protein sequence ID" value="CAB4159852.1"/>
    <property type="molecule type" value="Genomic_DNA"/>
</dbReference>
<evidence type="ECO:0000256" key="1">
    <source>
        <dbReference type="ARBA" id="ARBA00022465"/>
    </source>
</evidence>
<keyword evidence="2" id="KW-0175">Coiled coil</keyword>
<organism evidence="4">
    <name type="scientific">uncultured Caudovirales phage</name>
    <dbReference type="NCBI Taxonomy" id="2100421"/>
    <lineage>
        <taxon>Viruses</taxon>
        <taxon>Duplodnaviria</taxon>
        <taxon>Heunggongvirae</taxon>
        <taxon>Uroviricota</taxon>
        <taxon>Caudoviricetes</taxon>
        <taxon>Peduoviridae</taxon>
        <taxon>Maltschvirus</taxon>
        <taxon>Maltschvirus maltsch</taxon>
    </lineage>
</organism>
<proteinExistence type="predicted"/>
<evidence type="ECO:0000259" key="3">
    <source>
        <dbReference type="Pfam" id="PF20155"/>
    </source>
</evidence>
<accession>A0A6J5NM79</accession>
<gene>
    <name evidence="4" type="ORF">UFOVP726_60</name>
</gene>
<dbReference type="Pfam" id="PF20155">
    <property type="entry name" value="TMP_3"/>
    <property type="match status" value="1"/>
</dbReference>
<dbReference type="GO" id="GO:0098003">
    <property type="term" value="P:viral tail assembly"/>
    <property type="evidence" value="ECO:0007669"/>
    <property type="project" value="UniProtKB-KW"/>
</dbReference>
<dbReference type="NCBIfam" id="TIGR02675">
    <property type="entry name" value="tape_meas_nterm"/>
    <property type="match status" value="1"/>
</dbReference>
<keyword evidence="1" id="KW-1188">Viral release from host cell</keyword>
<evidence type="ECO:0000313" key="4">
    <source>
        <dbReference type="EMBL" id="CAB4159852.1"/>
    </source>
</evidence>
<dbReference type="InterPro" id="IPR013491">
    <property type="entry name" value="Tape_meas_N"/>
</dbReference>